<dbReference type="CDD" id="cd01948">
    <property type="entry name" value="EAL"/>
    <property type="match status" value="1"/>
</dbReference>
<dbReference type="InterPro" id="IPR029787">
    <property type="entry name" value="Nucleotide_cyclase"/>
</dbReference>
<dbReference type="CDD" id="cd01949">
    <property type="entry name" value="GGDEF"/>
    <property type="match status" value="1"/>
</dbReference>
<comment type="catalytic activity">
    <reaction evidence="1">
        <text>3',3'-c-di-GMP + H2O = 5'-phosphoguanylyl(3'-&gt;5')guanosine + H(+)</text>
        <dbReference type="Rhea" id="RHEA:24902"/>
        <dbReference type="ChEBI" id="CHEBI:15377"/>
        <dbReference type="ChEBI" id="CHEBI:15378"/>
        <dbReference type="ChEBI" id="CHEBI:58754"/>
        <dbReference type="ChEBI" id="CHEBI:58805"/>
        <dbReference type="EC" id="3.1.4.52"/>
    </reaction>
    <physiologicalReaction direction="left-to-right" evidence="1">
        <dbReference type="Rhea" id="RHEA:24903"/>
    </physiologicalReaction>
</comment>
<accession>A0A1W6SPR7</accession>
<dbReference type="FunFam" id="3.30.70.270:FF:000001">
    <property type="entry name" value="Diguanylate cyclase domain protein"/>
    <property type="match status" value="1"/>
</dbReference>
<evidence type="ECO:0000313" key="6">
    <source>
        <dbReference type="Proteomes" id="UP000012179"/>
    </source>
</evidence>
<dbReference type="Pfam" id="PF00563">
    <property type="entry name" value="EAL"/>
    <property type="match status" value="1"/>
</dbReference>
<keyword evidence="6" id="KW-1185">Reference proteome</keyword>
<dbReference type="KEGG" id="nlc:EBAPG3_008405"/>
<dbReference type="InterPro" id="IPR035919">
    <property type="entry name" value="EAL_sf"/>
</dbReference>
<dbReference type="Proteomes" id="UP000012179">
    <property type="component" value="Chromosome"/>
</dbReference>
<dbReference type="FunFam" id="3.20.20.450:FF:000001">
    <property type="entry name" value="Cyclic di-GMP phosphodiesterase yahA"/>
    <property type="match status" value="1"/>
</dbReference>
<evidence type="ECO:0000259" key="4">
    <source>
        <dbReference type="PROSITE" id="PS50887"/>
    </source>
</evidence>
<proteinExistence type="predicted"/>
<dbReference type="GO" id="GO:0071732">
    <property type="term" value="P:cellular response to nitric oxide"/>
    <property type="evidence" value="ECO:0007669"/>
    <property type="project" value="UniProtKB-ARBA"/>
</dbReference>
<dbReference type="PROSITE" id="PS50883">
    <property type="entry name" value="EAL"/>
    <property type="match status" value="1"/>
</dbReference>
<organism evidence="5 6">
    <name type="scientific">Nitrosospira lacus</name>
    <dbReference type="NCBI Taxonomy" id="1288494"/>
    <lineage>
        <taxon>Bacteria</taxon>
        <taxon>Pseudomonadati</taxon>
        <taxon>Pseudomonadota</taxon>
        <taxon>Betaproteobacteria</taxon>
        <taxon>Nitrosomonadales</taxon>
        <taxon>Nitrosomonadaceae</taxon>
        <taxon>Nitrosospira</taxon>
    </lineage>
</organism>
<dbReference type="InterPro" id="IPR000160">
    <property type="entry name" value="GGDEF_dom"/>
</dbReference>
<dbReference type="Gene3D" id="3.20.20.450">
    <property type="entry name" value="EAL domain"/>
    <property type="match status" value="1"/>
</dbReference>
<dbReference type="Pfam" id="PF00990">
    <property type="entry name" value="GGDEF"/>
    <property type="match status" value="1"/>
</dbReference>
<dbReference type="EMBL" id="CP021106">
    <property type="protein sequence ID" value="ARO87787.1"/>
    <property type="molecule type" value="Genomic_DNA"/>
</dbReference>
<evidence type="ECO:0000256" key="1">
    <source>
        <dbReference type="ARBA" id="ARBA00051114"/>
    </source>
</evidence>
<sequence length="623" mass="69903">MAIMSRNDDDGVSDTNDSETGNPGQMDLPSEHKDKLLASREKDITRREGAVVDDKATLLQREKLVTRRKDAVELRENAADLREDTAHRREETAFVRESVIHGVDTGQTQRQEVVELRENAVDLREDTAHLREGTASLREEVIRKTDMGQAASDDHLMMMQQANARLVVSVIEAHKLAEQVETVATKLQYLAHHDGLTSLPNRMLLQDRLNQAIELARRQGRRFAVLFMDLDRFKKINDSLGHGVGDQLLQSVAQRLRGCVRHSDTIGRQGGDEFVVLLSNIMHAEDAALIAQNMLTALAAPHLIDHHELFVSVSIGISIYPDDGQEAETLLKSADSAMYHAKEGGRNNYKFFEPEMSVRAVHRQSIEVSLRLALEHQEFVLYYQPKINVHSNRIIGVEALIRWQHPQWGLVPSSQFVPIAEDCGLILPIGRWVLREACLQARTWRQAGLPPITVAVNISALEFNAPDFLKNVRMTLEETGLKPHYLELELTESVLMQDRELTDSVLHALANLGVKLSIDDFGIGYSSLSYLRRSPIGTLKIARSFVRQMTTTSDDADIVSAVICMSKKLKLRVIAQGVETPEQYAFLLARHCDEGQGYYFSRPVVAETFATLLQTGIPPALPR</sequence>
<feature type="domain" description="EAL" evidence="3">
    <location>
        <begin position="363"/>
        <end position="617"/>
    </location>
</feature>
<dbReference type="SMART" id="SM00267">
    <property type="entry name" value="GGDEF"/>
    <property type="match status" value="1"/>
</dbReference>
<evidence type="ECO:0000313" key="5">
    <source>
        <dbReference type="EMBL" id="ARO87787.1"/>
    </source>
</evidence>
<dbReference type="GO" id="GO:0071111">
    <property type="term" value="F:cyclic-guanylate-specific phosphodiesterase activity"/>
    <property type="evidence" value="ECO:0007669"/>
    <property type="project" value="UniProtKB-EC"/>
</dbReference>
<gene>
    <name evidence="5" type="ORF">EBAPG3_008405</name>
</gene>
<dbReference type="PANTHER" id="PTHR44757">
    <property type="entry name" value="DIGUANYLATE CYCLASE DGCP"/>
    <property type="match status" value="1"/>
</dbReference>
<dbReference type="InterPro" id="IPR043128">
    <property type="entry name" value="Rev_trsase/Diguanyl_cyclase"/>
</dbReference>
<evidence type="ECO:0000256" key="2">
    <source>
        <dbReference type="SAM" id="MobiDB-lite"/>
    </source>
</evidence>
<feature type="compositionally biased region" description="Polar residues" evidence="2">
    <location>
        <begin position="13"/>
        <end position="23"/>
    </location>
</feature>
<feature type="region of interest" description="Disordered" evidence="2">
    <location>
        <begin position="1"/>
        <end position="34"/>
    </location>
</feature>
<dbReference type="SUPFAM" id="SSF55073">
    <property type="entry name" value="Nucleotide cyclase"/>
    <property type="match status" value="1"/>
</dbReference>
<evidence type="ECO:0000259" key="3">
    <source>
        <dbReference type="PROSITE" id="PS50883"/>
    </source>
</evidence>
<dbReference type="AlphaFoldDB" id="A0A1W6SPR7"/>
<dbReference type="OrthoDB" id="9813903at2"/>
<dbReference type="InterPro" id="IPR052155">
    <property type="entry name" value="Biofilm_reg_signaling"/>
</dbReference>
<feature type="domain" description="GGDEF" evidence="4">
    <location>
        <begin position="221"/>
        <end position="354"/>
    </location>
</feature>
<dbReference type="SUPFAM" id="SSF141868">
    <property type="entry name" value="EAL domain-like"/>
    <property type="match status" value="1"/>
</dbReference>
<dbReference type="SMART" id="SM00052">
    <property type="entry name" value="EAL"/>
    <property type="match status" value="1"/>
</dbReference>
<protein>
    <submittedName>
        <fullName evidence="5">GGDEF-domain containing protein</fullName>
    </submittedName>
</protein>
<dbReference type="PROSITE" id="PS50887">
    <property type="entry name" value="GGDEF"/>
    <property type="match status" value="1"/>
</dbReference>
<dbReference type="Gene3D" id="3.30.70.270">
    <property type="match status" value="1"/>
</dbReference>
<reference evidence="5 6" key="1">
    <citation type="journal article" date="2015" name="Int. J. Syst. Evol. Microbiol.">
        <title>Nitrosospira lacus sp. nov., a psychrotolerant, ammonia-oxidizing bacterium from sandy lake sediment.</title>
        <authorList>
            <person name="Urakawa H."/>
            <person name="Garcia J.C."/>
            <person name="Nielsen J.L."/>
            <person name="Le V.Q."/>
            <person name="Kozlowski J.A."/>
            <person name="Stein L.Y."/>
            <person name="Lim C.K."/>
            <person name="Pommerening-Roser A."/>
            <person name="Martens-Habbena W."/>
            <person name="Stahl D.A."/>
            <person name="Klotz M.G."/>
        </authorList>
    </citation>
    <scope>NUCLEOTIDE SEQUENCE [LARGE SCALE GENOMIC DNA]</scope>
    <source>
        <strain evidence="5 6">APG3</strain>
    </source>
</reference>
<dbReference type="NCBIfam" id="TIGR00254">
    <property type="entry name" value="GGDEF"/>
    <property type="match status" value="1"/>
</dbReference>
<dbReference type="eggNOG" id="COG5001">
    <property type="taxonomic scope" value="Bacteria"/>
</dbReference>
<name>A0A1W6SPR7_9PROT</name>
<dbReference type="InterPro" id="IPR001633">
    <property type="entry name" value="EAL_dom"/>
</dbReference>
<dbReference type="PANTHER" id="PTHR44757:SF2">
    <property type="entry name" value="BIOFILM ARCHITECTURE MAINTENANCE PROTEIN MBAA"/>
    <property type="match status" value="1"/>
</dbReference>